<dbReference type="HOGENOM" id="CLU_125577_1_0_1"/>
<evidence type="ECO:0000313" key="1">
    <source>
        <dbReference type="CGD" id="CAL0128832"/>
    </source>
</evidence>
<evidence type="ECO:0000313" key="2">
    <source>
        <dbReference type="EMBL" id="CAG58740.1"/>
    </source>
</evidence>
<reference evidence="2 3" key="1">
    <citation type="journal article" date="2004" name="Nature">
        <title>Genome evolution in yeasts.</title>
        <authorList>
            <consortium name="Genolevures"/>
            <person name="Dujon B."/>
            <person name="Sherman D."/>
            <person name="Fischer G."/>
            <person name="Durrens P."/>
            <person name="Casaregola S."/>
            <person name="Lafontaine I."/>
            <person name="de Montigny J."/>
            <person name="Marck C."/>
            <person name="Neuveglise C."/>
            <person name="Talla E."/>
            <person name="Goffard N."/>
            <person name="Frangeul L."/>
            <person name="Aigle M."/>
            <person name="Anthouard V."/>
            <person name="Babour A."/>
            <person name="Barbe V."/>
            <person name="Barnay S."/>
            <person name="Blanchin S."/>
            <person name="Beckerich J.M."/>
            <person name="Beyne E."/>
            <person name="Bleykasten C."/>
            <person name="Boisrame A."/>
            <person name="Boyer J."/>
            <person name="Cattolico L."/>
            <person name="Confanioleri F."/>
            <person name="de Daruvar A."/>
            <person name="Despons L."/>
            <person name="Fabre E."/>
            <person name="Fairhead C."/>
            <person name="Ferry-Dumazet H."/>
            <person name="Groppi A."/>
            <person name="Hantraye F."/>
            <person name="Hennequin C."/>
            <person name="Jauniaux N."/>
            <person name="Joyet P."/>
            <person name="Kachouri R."/>
            <person name="Kerrest A."/>
            <person name="Koszul R."/>
            <person name="Lemaire M."/>
            <person name="Lesur I."/>
            <person name="Ma L."/>
            <person name="Muller H."/>
            <person name="Nicaud J.M."/>
            <person name="Nikolski M."/>
            <person name="Oztas S."/>
            <person name="Ozier-Kalogeropoulos O."/>
            <person name="Pellenz S."/>
            <person name="Potier S."/>
            <person name="Richard G.F."/>
            <person name="Straub M.L."/>
            <person name="Suleau A."/>
            <person name="Swennene D."/>
            <person name="Tekaia F."/>
            <person name="Wesolowski-Louvel M."/>
            <person name="Westhof E."/>
            <person name="Wirth B."/>
            <person name="Zeniou-Meyer M."/>
            <person name="Zivanovic I."/>
            <person name="Bolotin-Fukuhara M."/>
            <person name="Thierry A."/>
            <person name="Bouchier C."/>
            <person name="Caudron B."/>
            <person name="Scarpelli C."/>
            <person name="Gaillardin C."/>
            <person name="Weissenbach J."/>
            <person name="Wincker P."/>
            <person name="Souciet J.L."/>
        </authorList>
    </citation>
    <scope>NUCLEOTIDE SEQUENCE [LARGE SCALE GENOMIC DNA]</scope>
    <source>
        <strain evidence="3">ATCC 2001 / BCRC 20586 / JCM 3761 / NBRC 0622 / NRRL Y-65 / CBS 138</strain>
    </source>
</reference>
<organism evidence="2 3">
    <name type="scientific">Candida glabrata (strain ATCC 2001 / BCRC 20586 / JCM 3761 / NBRC 0622 / NRRL Y-65 / CBS 138)</name>
    <name type="common">Yeast</name>
    <name type="synonym">Nakaseomyces glabratus</name>
    <dbReference type="NCBI Taxonomy" id="284593"/>
    <lineage>
        <taxon>Eukaryota</taxon>
        <taxon>Fungi</taxon>
        <taxon>Dikarya</taxon>
        <taxon>Ascomycota</taxon>
        <taxon>Saccharomycotina</taxon>
        <taxon>Saccharomycetes</taxon>
        <taxon>Saccharomycetales</taxon>
        <taxon>Saccharomycetaceae</taxon>
        <taxon>Nakaseomyces</taxon>
    </lineage>
</organism>
<evidence type="ECO:0000313" key="3">
    <source>
        <dbReference type="Proteomes" id="UP000002428"/>
    </source>
</evidence>
<dbReference type="Proteomes" id="UP000002428">
    <property type="component" value="Chromosome E"/>
</dbReference>
<dbReference type="InterPro" id="IPR024368">
    <property type="entry name" value="Ecl1/2/3"/>
</dbReference>
<name>Q6FVC3_CANGA</name>
<sequence>MAAFNDYCAVCEKLLDGLDIYCSEECKHLDEAFRDDAESTIDPLLKSPLLYAQSGIDHEDMDDLELPASDSLQVPRTMGRLRNLCPIQEVCNDEKAAAQNYRLWLQYNST</sequence>
<proteinExistence type="predicted"/>
<keyword evidence="3" id="KW-1185">Reference proteome</keyword>
<dbReference type="EMBL" id="CR380951">
    <property type="protein sequence ID" value="CAG58740.1"/>
    <property type="molecule type" value="Genomic_DNA"/>
</dbReference>
<accession>Q6FVC3</accession>
<dbReference type="InParanoid" id="Q6FVC3"/>
<dbReference type="RefSeq" id="XP_445821.1">
    <property type="nucleotide sequence ID" value="XM_445821.1"/>
</dbReference>
<dbReference type="Pfam" id="PF12855">
    <property type="entry name" value="Ecl1"/>
    <property type="match status" value="1"/>
</dbReference>
<dbReference type="VEuPathDB" id="FungiDB:CAGL0E03025g"/>
<dbReference type="CGD" id="CAL0128832">
    <property type="gene designation" value="CAGL0E03025g"/>
</dbReference>
<gene>
    <name evidence="1 2" type="ordered locus">CAGL0E03025g</name>
</gene>
<dbReference type="KEGG" id="cgr:2887390"/>
<protein>
    <submittedName>
        <fullName evidence="2">Uncharacterized protein</fullName>
    </submittedName>
</protein>
<dbReference type="AlphaFoldDB" id="Q6FVC3"/>